<organism evidence="2 3">
    <name type="scientific">Rhizobium sophoriradicis</name>
    <dbReference type="NCBI Taxonomy" id="1535245"/>
    <lineage>
        <taxon>Bacteria</taxon>
        <taxon>Pseudomonadati</taxon>
        <taxon>Pseudomonadota</taxon>
        <taxon>Alphaproteobacteria</taxon>
        <taxon>Hyphomicrobiales</taxon>
        <taxon>Rhizobiaceae</taxon>
        <taxon>Rhizobium/Agrobacterium group</taxon>
        <taxon>Rhizobium</taxon>
    </lineage>
</organism>
<accession>A0A2A5KPD5</accession>
<dbReference type="AlphaFoldDB" id="A0A2A5KPD5"/>
<sequence>MPAEARFWVLPFCLVGGVCAWSWYWYIRSFIFYYRNGFDFSEDFGPKISEFPDDERFTAKPKEKFLVAWPVFVIVTTANLIPITLALLGIIKPSHN</sequence>
<proteinExistence type="predicted"/>
<evidence type="ECO:0000313" key="3">
    <source>
        <dbReference type="Proteomes" id="UP000218807"/>
    </source>
</evidence>
<reference evidence="2 3" key="1">
    <citation type="submission" date="2017-09" db="EMBL/GenBank/DDBJ databases">
        <title>Comparative genomics of rhizobia isolated from Phaseolus vulgaris in China.</title>
        <authorList>
            <person name="Tong W."/>
        </authorList>
    </citation>
    <scope>NUCLEOTIDE SEQUENCE [LARGE SCALE GENOMIC DNA]</scope>
    <source>
        <strain evidence="2 3">L101</strain>
    </source>
</reference>
<keyword evidence="1" id="KW-0812">Transmembrane</keyword>
<keyword evidence="3" id="KW-1185">Reference proteome</keyword>
<keyword evidence="1" id="KW-0472">Membrane</keyword>
<feature type="transmembrane region" description="Helical" evidence="1">
    <location>
        <begin position="66"/>
        <end position="91"/>
    </location>
</feature>
<evidence type="ECO:0000313" key="2">
    <source>
        <dbReference type="EMBL" id="PCK78909.1"/>
    </source>
</evidence>
<keyword evidence="1" id="KW-1133">Transmembrane helix</keyword>
<dbReference type="RefSeq" id="WP_096763937.1">
    <property type="nucleotide sequence ID" value="NZ_NXDM01000023.1"/>
</dbReference>
<dbReference type="EMBL" id="NXDM01000023">
    <property type="protein sequence ID" value="PCK78909.1"/>
    <property type="molecule type" value="Genomic_DNA"/>
</dbReference>
<dbReference type="Proteomes" id="UP000218807">
    <property type="component" value="Unassembled WGS sequence"/>
</dbReference>
<gene>
    <name evidence="2" type="ORF">CPT34_21285</name>
</gene>
<comment type="caution">
    <text evidence="2">The sequence shown here is derived from an EMBL/GenBank/DDBJ whole genome shotgun (WGS) entry which is preliminary data.</text>
</comment>
<evidence type="ECO:0008006" key="4">
    <source>
        <dbReference type="Google" id="ProtNLM"/>
    </source>
</evidence>
<name>A0A2A5KPD5_9HYPH</name>
<feature type="transmembrane region" description="Helical" evidence="1">
    <location>
        <begin position="6"/>
        <end position="26"/>
    </location>
</feature>
<protein>
    <recommendedName>
        <fullName evidence="4">Transmembrane protein</fullName>
    </recommendedName>
</protein>
<evidence type="ECO:0000256" key="1">
    <source>
        <dbReference type="SAM" id="Phobius"/>
    </source>
</evidence>